<feature type="compositionally biased region" description="Gly residues" evidence="1">
    <location>
        <begin position="408"/>
        <end position="418"/>
    </location>
</feature>
<feature type="region of interest" description="Disordered" evidence="1">
    <location>
        <begin position="684"/>
        <end position="728"/>
    </location>
</feature>
<dbReference type="Proteomes" id="UP000224080">
    <property type="component" value="Unassembled WGS sequence"/>
</dbReference>
<organism evidence="2 3">
    <name type="scientific">Blastomyces parvus</name>
    <dbReference type="NCBI Taxonomy" id="2060905"/>
    <lineage>
        <taxon>Eukaryota</taxon>
        <taxon>Fungi</taxon>
        <taxon>Dikarya</taxon>
        <taxon>Ascomycota</taxon>
        <taxon>Pezizomycotina</taxon>
        <taxon>Eurotiomycetes</taxon>
        <taxon>Eurotiomycetidae</taxon>
        <taxon>Onygenales</taxon>
        <taxon>Ajellomycetaceae</taxon>
        <taxon>Blastomyces</taxon>
    </lineage>
</organism>
<reference evidence="2 3" key="1">
    <citation type="submission" date="2017-10" db="EMBL/GenBank/DDBJ databases">
        <title>Comparative genomics in systemic dimorphic fungi from Ajellomycetaceae.</title>
        <authorList>
            <person name="Munoz J.F."/>
            <person name="Mcewen J.G."/>
            <person name="Clay O.K."/>
            <person name="Cuomo C.A."/>
        </authorList>
    </citation>
    <scope>NUCLEOTIDE SEQUENCE [LARGE SCALE GENOMIC DNA]</scope>
    <source>
        <strain evidence="2 3">UAMH130</strain>
    </source>
</reference>
<keyword evidence="3" id="KW-1185">Reference proteome</keyword>
<feature type="region of interest" description="Disordered" evidence="1">
    <location>
        <begin position="748"/>
        <end position="992"/>
    </location>
</feature>
<dbReference type="PRINTS" id="PR01217">
    <property type="entry name" value="PRICHEXTENSN"/>
</dbReference>
<dbReference type="STRING" id="2060905.A0A2B7WZT7"/>
<feature type="compositionally biased region" description="Low complexity" evidence="1">
    <location>
        <begin position="866"/>
        <end position="875"/>
    </location>
</feature>
<feature type="compositionally biased region" description="Polar residues" evidence="1">
    <location>
        <begin position="196"/>
        <end position="206"/>
    </location>
</feature>
<feature type="compositionally biased region" description="Polar residues" evidence="1">
    <location>
        <begin position="272"/>
        <end position="305"/>
    </location>
</feature>
<dbReference type="AlphaFoldDB" id="A0A2B7WZT7"/>
<feature type="region of interest" description="Disordered" evidence="1">
    <location>
        <begin position="554"/>
        <end position="577"/>
    </location>
</feature>
<protein>
    <recommendedName>
        <fullName evidence="4">Vegetative cell wall protein gp1</fullName>
    </recommendedName>
</protein>
<feature type="compositionally biased region" description="Polar residues" evidence="1">
    <location>
        <begin position="121"/>
        <end position="134"/>
    </location>
</feature>
<evidence type="ECO:0008006" key="4">
    <source>
        <dbReference type="Google" id="ProtNLM"/>
    </source>
</evidence>
<name>A0A2B7WZT7_9EURO</name>
<feature type="compositionally biased region" description="Low complexity" evidence="1">
    <location>
        <begin position="914"/>
        <end position="972"/>
    </location>
</feature>
<feature type="region of interest" description="Disordered" evidence="1">
    <location>
        <begin position="39"/>
        <end position="433"/>
    </location>
</feature>
<accession>A0A2B7WZT7</accession>
<feature type="compositionally biased region" description="Pro residues" evidence="1">
    <location>
        <begin position="876"/>
        <end position="887"/>
    </location>
</feature>
<dbReference type="OrthoDB" id="4188028at2759"/>
<feature type="compositionally biased region" description="Basic residues" evidence="1">
    <location>
        <begin position="383"/>
        <end position="407"/>
    </location>
</feature>
<evidence type="ECO:0000256" key="1">
    <source>
        <dbReference type="SAM" id="MobiDB-lite"/>
    </source>
</evidence>
<evidence type="ECO:0000313" key="2">
    <source>
        <dbReference type="EMBL" id="PGH02002.1"/>
    </source>
</evidence>
<comment type="caution">
    <text evidence="2">The sequence shown here is derived from an EMBL/GenBank/DDBJ whole genome shotgun (WGS) entry which is preliminary data.</text>
</comment>
<feature type="compositionally biased region" description="Low complexity" evidence="1">
    <location>
        <begin position="181"/>
        <end position="195"/>
    </location>
</feature>
<feature type="compositionally biased region" description="Basic and acidic residues" evidence="1">
    <location>
        <begin position="140"/>
        <end position="152"/>
    </location>
</feature>
<feature type="compositionally biased region" description="Basic and acidic residues" evidence="1">
    <location>
        <begin position="1"/>
        <end position="12"/>
    </location>
</feature>
<feature type="compositionally biased region" description="Pro residues" evidence="1">
    <location>
        <begin position="833"/>
        <end position="854"/>
    </location>
</feature>
<sequence length="992" mass="109298">MTGLKRKLDQTHELGSVSAADSSQGEYYCQERNSEYLLLTTAGHPVSSTSSSSRARGGNRGGSRSRARGGKSRAHIGRSKSLNGSSHDEPLPVQPHSDPQTPRAKRVRKAKDEVAHENGIAESNTPRPTRQSARIYSKFQHMDAVPEEHDHSAIQQPDFNGPHEIHVGSDDGEVNGNDTASKSPSISTKKPTSDSQSISFKSTWTDSPRRRRSSGYKTEVETSPEAVSKPKSRSVDASVGKGKNTATTPETGTIGPASKQASPVATRKRNSTSKTSEPAETLNQHTKSFKMETSTSTSNGTQPPSERNGDGDTDLPVSEARRTRAVPLLRIRNADSPTQSIELESPLAAREGTSTEILGSRGATPSEAGELSASTLPSVSGRGRGRGGFRGRARGRGWTRGRGRGGRGRGAGRGGRGGRLQPIDRERSVSPSPVIKQLRERQKELDRVFRRVAAAQRTALTVIANRSEAKLVKDANAHTTVPEYHQVMKALKARLQKRLEVIENEYHWRTKTADALLEANKERVNSNFHDKSRHIREEHLLAAQGSYMAFVEQRRQAEDDDHTETDESGSEADIAPRRRAVRGFNSSFVRDPKGAALYERAAYGWEDFIQRAKIESDISPQIKEITEESRPPVLVSDRISQLTEALTELCQQEEDRTAEGKPISGMPLEPPTALSTLADVAMGDIDRPPAHHPAYGPPLSGPQLAPFRNYPPVTQEPPPHPYYPSLQHQPRLSTDQHARGLHRTILPQPVLGQMIPPTDPRSFLQPPTQHQPHQPPQPPPPPDSQRGLPNLPRRILPASSRYPSIPHLNELPDPFSSAPPHLPPPQGMAYHPGPYPPHGPPPHVTHAPPPPPPQYMHAPIGHVALGPPYHHAMYGHPPPPPPPPPLHPGAQHPAHHQHQQPLQPHHQPLPLPRPQNTHPYQQQQGYPQHQPHQPPHQSHQPLQPHQPHQSHQHPLPQTQPQQQQLQPQPQSQSHEHPQPHPHEHTPPPPYHE</sequence>
<proteinExistence type="predicted"/>
<gene>
    <name evidence="2" type="ORF">GX51_04934</name>
</gene>
<feature type="compositionally biased region" description="Basic residues" evidence="1">
    <location>
        <begin position="63"/>
        <end position="78"/>
    </location>
</feature>
<evidence type="ECO:0000313" key="3">
    <source>
        <dbReference type="Proteomes" id="UP000224080"/>
    </source>
</evidence>
<feature type="compositionally biased region" description="Basic and acidic residues" evidence="1">
    <location>
        <begin position="973"/>
        <end position="992"/>
    </location>
</feature>
<feature type="compositionally biased region" description="Low complexity" evidence="1">
    <location>
        <begin position="47"/>
        <end position="56"/>
    </location>
</feature>
<dbReference type="EMBL" id="PDNC01000065">
    <property type="protein sequence ID" value="PGH02002.1"/>
    <property type="molecule type" value="Genomic_DNA"/>
</dbReference>
<feature type="compositionally biased region" description="Pro residues" evidence="1">
    <location>
        <begin position="773"/>
        <end position="783"/>
    </location>
</feature>
<feature type="region of interest" description="Disordered" evidence="1">
    <location>
        <begin position="1"/>
        <end position="27"/>
    </location>
</feature>
<feature type="compositionally biased region" description="Acidic residues" evidence="1">
    <location>
        <begin position="558"/>
        <end position="570"/>
    </location>
</feature>